<evidence type="ECO:0000313" key="1">
    <source>
        <dbReference type="EMBL" id="MBB3728437.1"/>
    </source>
</evidence>
<protein>
    <submittedName>
        <fullName evidence="1">Uncharacterized protein</fullName>
    </submittedName>
</protein>
<organism evidence="1 2">
    <name type="scientific">Nonomuraea dietziae</name>
    <dbReference type="NCBI Taxonomy" id="65515"/>
    <lineage>
        <taxon>Bacteria</taxon>
        <taxon>Bacillati</taxon>
        <taxon>Actinomycetota</taxon>
        <taxon>Actinomycetes</taxon>
        <taxon>Streptosporangiales</taxon>
        <taxon>Streptosporangiaceae</taxon>
        <taxon>Nonomuraea</taxon>
    </lineage>
</organism>
<proteinExistence type="predicted"/>
<dbReference type="RefSeq" id="WP_183650398.1">
    <property type="nucleotide sequence ID" value="NZ_JACIBV010000001.1"/>
</dbReference>
<sequence>MREQPSLDLDLAHLHTVAAAAFRDIGVDLRAAVAQAVRELEELGHWPIGEETDKQFVAWYRPKQAETLGLLGQFGEAYDDVGEKLTTMRDNVAVADWASADDLTVKDIPVYGPKDLEDLTPKGPLP</sequence>
<keyword evidence="2" id="KW-1185">Reference proteome</keyword>
<dbReference type="EMBL" id="JACIBV010000001">
    <property type="protein sequence ID" value="MBB3728437.1"/>
    <property type="molecule type" value="Genomic_DNA"/>
</dbReference>
<reference evidence="1 2" key="1">
    <citation type="submission" date="2020-08" db="EMBL/GenBank/DDBJ databases">
        <title>Sequencing the genomes of 1000 actinobacteria strains.</title>
        <authorList>
            <person name="Klenk H.-P."/>
        </authorList>
    </citation>
    <scope>NUCLEOTIDE SEQUENCE [LARGE SCALE GENOMIC DNA]</scope>
    <source>
        <strain evidence="1 2">DSM 44320</strain>
    </source>
</reference>
<evidence type="ECO:0000313" key="2">
    <source>
        <dbReference type="Proteomes" id="UP000579945"/>
    </source>
</evidence>
<comment type="caution">
    <text evidence="1">The sequence shown here is derived from an EMBL/GenBank/DDBJ whole genome shotgun (WGS) entry which is preliminary data.</text>
</comment>
<dbReference type="GeneID" id="95390671"/>
<dbReference type="Proteomes" id="UP000579945">
    <property type="component" value="Unassembled WGS sequence"/>
</dbReference>
<name>A0A7W5YPF3_9ACTN</name>
<gene>
    <name evidence="1" type="ORF">FHR33_004297</name>
</gene>
<dbReference type="AlphaFoldDB" id="A0A7W5YPF3"/>
<accession>A0A7W5YPF3</accession>